<dbReference type="SMART" id="SM00235">
    <property type="entry name" value="ZnMc"/>
    <property type="match status" value="1"/>
</dbReference>
<keyword evidence="5 6" id="KW-0645">Protease</keyword>
<feature type="transmembrane region" description="Helical" evidence="7">
    <location>
        <begin position="114"/>
        <end position="133"/>
    </location>
</feature>
<keyword evidence="10" id="KW-1185">Reference proteome</keyword>
<keyword evidence="3 7" id="KW-1133">Transmembrane helix</keyword>
<dbReference type="Proteomes" id="UP001249851">
    <property type="component" value="Unassembled WGS sequence"/>
</dbReference>
<feature type="transmembrane region" description="Helical" evidence="7">
    <location>
        <begin position="42"/>
        <end position="63"/>
    </location>
</feature>
<feature type="active site" evidence="5">
    <location>
        <position position="375"/>
    </location>
</feature>
<keyword evidence="2 7" id="KW-0812">Transmembrane</keyword>
<dbReference type="PANTHER" id="PTHR10127">
    <property type="entry name" value="DISCOIDIN, CUB, EGF, LAMININ , AND ZINC METALLOPROTEASE DOMAIN CONTAINING"/>
    <property type="match status" value="1"/>
</dbReference>
<evidence type="ECO:0000256" key="2">
    <source>
        <dbReference type="ARBA" id="ARBA00022692"/>
    </source>
</evidence>
<proteinExistence type="predicted"/>
<gene>
    <name evidence="9" type="ORF">P5673_031329</name>
</gene>
<dbReference type="PANTHER" id="PTHR10127:SF901">
    <property type="entry name" value="METALLOENDOPEPTIDASE"/>
    <property type="match status" value="1"/>
</dbReference>
<dbReference type="InterPro" id="IPR006026">
    <property type="entry name" value="Peptidase_Metallo"/>
</dbReference>
<feature type="binding site" evidence="5">
    <location>
        <position position="374"/>
    </location>
    <ligand>
        <name>Zn(2+)</name>
        <dbReference type="ChEBI" id="CHEBI:29105"/>
        <note>catalytic</note>
    </ligand>
</feature>
<dbReference type="GO" id="GO:0008270">
    <property type="term" value="F:zinc ion binding"/>
    <property type="evidence" value="ECO:0007669"/>
    <property type="project" value="UniProtKB-UniRule"/>
</dbReference>
<comment type="cofactor">
    <cofactor evidence="5 6">
        <name>Zn(2+)</name>
        <dbReference type="ChEBI" id="CHEBI:29105"/>
    </cofactor>
    <text evidence="5 6">Binds 1 zinc ion per subunit.</text>
</comment>
<sequence length="484" mass="55398">MTFRVCANLVGVSILVALSSLSPRISEEIQRGAMFSTAIRLLHLYSFGTWIGMQFWVSFVAGYKMYFTLTRHTFGHLQSQLFPVYFSVGSCLSTVALVTYCLLHPIQLWNGAEKYQVCGLVISVFATIINAVYMEPKVTALMMERYTYEKELGYGDSIGPIKDKALKQDEKYLQMTHRFCVVHGFTSMANILSYTGCIVHLWYLTKSQDERDNWNVHGHIVRVNEANSRRGLDNIPIEEEIVAVNEDPFNRPACPLFEGDLCLDPEDRDVVNQVTEETDIKRNVIRNKKKLWPGNKVLFFVDSKLHHLRPKIASAINTLRDRTCLTFQEVDSSYKGDYIKMYQGKGCWSKMGRSGGAQSLSLGSGCEYVGVIMHEVMHSLGVWHEQSRPDRDRYVEILWNNIKPGRKKNFKKYGHGKLDSLNLPYDFDSVMHYDRRLFSVDGKKPTIIKRGRPWIKLGGQLRGTLTTNDIHEINALYGCKSHSF</sequence>
<feature type="disulfide bond" evidence="5">
    <location>
        <begin position="324"/>
        <end position="479"/>
    </location>
</feature>
<dbReference type="Pfam" id="PF01400">
    <property type="entry name" value="Astacin"/>
    <property type="match status" value="1"/>
</dbReference>
<keyword evidence="4 7" id="KW-0472">Membrane</keyword>
<dbReference type="PROSITE" id="PS51864">
    <property type="entry name" value="ASTACIN"/>
    <property type="match status" value="1"/>
</dbReference>
<evidence type="ECO:0000256" key="6">
    <source>
        <dbReference type="RuleBase" id="RU361183"/>
    </source>
</evidence>
<dbReference type="EC" id="3.4.24.-" evidence="6"/>
<reference evidence="9" key="1">
    <citation type="journal article" date="2023" name="G3 (Bethesda)">
        <title>Whole genome assembly and annotation of the endangered Caribbean coral Acropora cervicornis.</title>
        <authorList>
            <person name="Selwyn J.D."/>
            <person name="Vollmer S.V."/>
        </authorList>
    </citation>
    <scope>NUCLEOTIDE SEQUENCE</scope>
    <source>
        <strain evidence="9">K2</strain>
    </source>
</reference>
<evidence type="ECO:0000256" key="5">
    <source>
        <dbReference type="PROSITE-ProRule" id="PRU01211"/>
    </source>
</evidence>
<dbReference type="GO" id="GO:0006508">
    <property type="term" value="P:proteolysis"/>
    <property type="evidence" value="ECO:0007669"/>
    <property type="project" value="UniProtKB-KW"/>
</dbReference>
<protein>
    <recommendedName>
        <fullName evidence="6">Metalloendopeptidase</fullName>
        <ecNumber evidence="6">3.4.24.-</ecNumber>
    </recommendedName>
</protein>
<dbReference type="Pfam" id="PF13664">
    <property type="entry name" value="DUF4149"/>
    <property type="match status" value="1"/>
</dbReference>
<feature type="binding site" evidence="5">
    <location>
        <position position="378"/>
    </location>
    <ligand>
        <name>Zn(2+)</name>
        <dbReference type="ChEBI" id="CHEBI:29105"/>
        <note>catalytic</note>
    </ligand>
</feature>
<comment type="caution">
    <text evidence="9">The sequence shown here is derived from an EMBL/GenBank/DDBJ whole genome shotgun (WGS) entry which is preliminary data.</text>
</comment>
<organism evidence="9 10">
    <name type="scientific">Acropora cervicornis</name>
    <name type="common">Staghorn coral</name>
    <dbReference type="NCBI Taxonomy" id="6130"/>
    <lineage>
        <taxon>Eukaryota</taxon>
        <taxon>Metazoa</taxon>
        <taxon>Cnidaria</taxon>
        <taxon>Anthozoa</taxon>
        <taxon>Hexacorallia</taxon>
        <taxon>Scleractinia</taxon>
        <taxon>Astrocoeniina</taxon>
        <taxon>Acroporidae</taxon>
        <taxon>Acropora</taxon>
    </lineage>
</organism>
<dbReference type="InterPro" id="IPR001506">
    <property type="entry name" value="Peptidase_M12A"/>
</dbReference>
<accession>A0AAD9USW6</accession>
<dbReference type="PRINTS" id="PR00480">
    <property type="entry name" value="ASTACIN"/>
</dbReference>
<evidence type="ECO:0000256" key="7">
    <source>
        <dbReference type="SAM" id="Phobius"/>
    </source>
</evidence>
<dbReference type="InterPro" id="IPR025423">
    <property type="entry name" value="TMEM205-like"/>
</dbReference>
<keyword evidence="5 6" id="KW-0378">Hydrolase</keyword>
<feature type="binding site" evidence="5">
    <location>
        <position position="384"/>
    </location>
    <ligand>
        <name>Zn(2+)</name>
        <dbReference type="ChEBI" id="CHEBI:29105"/>
        <note>catalytic</note>
    </ligand>
</feature>
<comment type="subcellular location">
    <subcellularLocation>
        <location evidence="1">Membrane</location>
    </subcellularLocation>
</comment>
<evidence type="ECO:0000256" key="3">
    <source>
        <dbReference type="ARBA" id="ARBA00022989"/>
    </source>
</evidence>
<keyword evidence="5 6" id="KW-0482">Metalloprotease</keyword>
<dbReference type="InterPro" id="IPR034035">
    <property type="entry name" value="Astacin-like_dom"/>
</dbReference>
<dbReference type="Gene3D" id="3.40.390.10">
    <property type="entry name" value="Collagenase (Catalytic Domain)"/>
    <property type="match status" value="1"/>
</dbReference>
<name>A0AAD9USW6_ACRCE</name>
<evidence type="ECO:0000256" key="4">
    <source>
        <dbReference type="ARBA" id="ARBA00023136"/>
    </source>
</evidence>
<evidence type="ECO:0000259" key="8">
    <source>
        <dbReference type="PROSITE" id="PS51864"/>
    </source>
</evidence>
<dbReference type="SUPFAM" id="SSF55486">
    <property type="entry name" value="Metalloproteases ('zincins'), catalytic domain"/>
    <property type="match status" value="1"/>
</dbReference>
<dbReference type="GO" id="GO:0016020">
    <property type="term" value="C:membrane"/>
    <property type="evidence" value="ECO:0007669"/>
    <property type="project" value="UniProtKB-SubCell"/>
</dbReference>
<comment type="caution">
    <text evidence="5">Lacks conserved residue(s) required for the propagation of feature annotation.</text>
</comment>
<evidence type="ECO:0000313" key="9">
    <source>
        <dbReference type="EMBL" id="KAK2548435.1"/>
    </source>
</evidence>
<dbReference type="FunFam" id="3.40.390.10:FF:000139">
    <property type="entry name" value="Metalloendopeptidase"/>
    <property type="match status" value="1"/>
</dbReference>
<dbReference type="CDD" id="cd04280">
    <property type="entry name" value="ZnMc_astacin_like"/>
    <property type="match status" value="1"/>
</dbReference>
<dbReference type="AlphaFoldDB" id="A0AAD9USW6"/>
<evidence type="ECO:0000313" key="10">
    <source>
        <dbReference type="Proteomes" id="UP001249851"/>
    </source>
</evidence>
<evidence type="ECO:0000256" key="1">
    <source>
        <dbReference type="ARBA" id="ARBA00004370"/>
    </source>
</evidence>
<keyword evidence="5 6" id="KW-0479">Metal-binding</keyword>
<dbReference type="GO" id="GO:0004222">
    <property type="term" value="F:metalloendopeptidase activity"/>
    <property type="evidence" value="ECO:0007669"/>
    <property type="project" value="UniProtKB-UniRule"/>
</dbReference>
<feature type="transmembrane region" description="Helical" evidence="7">
    <location>
        <begin position="84"/>
        <end position="108"/>
    </location>
</feature>
<keyword evidence="5 6" id="KW-0862">Zinc</keyword>
<feature type="transmembrane region" description="Helical" evidence="7">
    <location>
        <begin position="180"/>
        <end position="203"/>
    </location>
</feature>
<reference evidence="9" key="2">
    <citation type="journal article" date="2023" name="Science">
        <title>Genomic signatures of disease resistance in endangered staghorn corals.</title>
        <authorList>
            <person name="Vollmer S.V."/>
            <person name="Selwyn J.D."/>
            <person name="Despard B.A."/>
            <person name="Roesel C.L."/>
        </authorList>
    </citation>
    <scope>NUCLEOTIDE SEQUENCE</scope>
    <source>
        <strain evidence="9">K2</strain>
    </source>
</reference>
<dbReference type="InterPro" id="IPR024079">
    <property type="entry name" value="MetalloPept_cat_dom_sf"/>
</dbReference>
<feature type="domain" description="Peptidase M12A" evidence="8">
    <location>
        <begin position="283"/>
        <end position="480"/>
    </location>
</feature>
<keyword evidence="5" id="KW-1015">Disulfide bond</keyword>
<dbReference type="EMBL" id="JARQWQ010000146">
    <property type="protein sequence ID" value="KAK2548435.1"/>
    <property type="molecule type" value="Genomic_DNA"/>
</dbReference>